<dbReference type="Proteomes" id="UP001331561">
    <property type="component" value="Unassembled WGS sequence"/>
</dbReference>
<comment type="caution">
    <text evidence="2">The sequence shown here is derived from an EMBL/GenBank/DDBJ whole genome shotgun (WGS) entry which is preliminary data.</text>
</comment>
<dbReference type="InterPro" id="IPR000182">
    <property type="entry name" value="GNAT_dom"/>
</dbReference>
<name>A0ABU6JXY5_9RHOO</name>
<proteinExistence type="predicted"/>
<protein>
    <submittedName>
        <fullName evidence="2">GNAT family N-acetyltransferase</fullName>
    </submittedName>
</protein>
<dbReference type="PANTHER" id="PTHR43072:SF60">
    <property type="entry name" value="L-2,4-DIAMINOBUTYRIC ACID ACETYLTRANSFERASE"/>
    <property type="match status" value="1"/>
</dbReference>
<reference evidence="2 3" key="1">
    <citation type="submission" date="2024-01" db="EMBL/GenBank/DDBJ databases">
        <title>Uliginosibacterium soil sp. nov.</title>
        <authorList>
            <person name="Lv Y."/>
        </authorList>
    </citation>
    <scope>NUCLEOTIDE SEQUENCE [LARGE SCALE GENOMIC DNA]</scope>
    <source>
        <strain evidence="2 3">H3</strain>
    </source>
</reference>
<keyword evidence="3" id="KW-1185">Reference proteome</keyword>
<sequence length="168" mass="18727">MSAPHIDGPAADSAVAYEAILRSLPRWFGVESALQGYVCDTAHLPTFNLRHDAKLIGFVSMRQHFPRSWEIHCVAIHGDHRSKGYGAALLRHAEAWAVKQGARLLQVKTLAPSHPSVEYQQTRSFYERMGFVPLEVFPELWAPEHPCLQMIKVLGDTSDLPQLSGSSL</sequence>
<dbReference type="RefSeq" id="WP_327597143.1">
    <property type="nucleotide sequence ID" value="NZ_JAYXHS010000001.1"/>
</dbReference>
<dbReference type="PROSITE" id="PS51186">
    <property type="entry name" value="GNAT"/>
    <property type="match status" value="1"/>
</dbReference>
<gene>
    <name evidence="2" type="ORF">VVD49_00425</name>
</gene>
<dbReference type="SUPFAM" id="SSF55729">
    <property type="entry name" value="Acyl-CoA N-acyltransferases (Nat)"/>
    <property type="match status" value="1"/>
</dbReference>
<evidence type="ECO:0000313" key="3">
    <source>
        <dbReference type="Proteomes" id="UP001331561"/>
    </source>
</evidence>
<dbReference type="EMBL" id="JAYXHS010000001">
    <property type="protein sequence ID" value="MEC5384160.1"/>
    <property type="molecule type" value="Genomic_DNA"/>
</dbReference>
<organism evidence="2 3">
    <name type="scientific">Uliginosibacterium silvisoli</name>
    <dbReference type="NCBI Taxonomy" id="3114758"/>
    <lineage>
        <taxon>Bacteria</taxon>
        <taxon>Pseudomonadati</taxon>
        <taxon>Pseudomonadota</taxon>
        <taxon>Betaproteobacteria</taxon>
        <taxon>Rhodocyclales</taxon>
        <taxon>Zoogloeaceae</taxon>
        <taxon>Uliginosibacterium</taxon>
    </lineage>
</organism>
<evidence type="ECO:0000259" key="1">
    <source>
        <dbReference type="PROSITE" id="PS51186"/>
    </source>
</evidence>
<feature type="domain" description="N-acetyltransferase" evidence="1">
    <location>
        <begin position="4"/>
        <end position="155"/>
    </location>
</feature>
<accession>A0ABU6JXY5</accession>
<dbReference type="InterPro" id="IPR016181">
    <property type="entry name" value="Acyl_CoA_acyltransferase"/>
</dbReference>
<evidence type="ECO:0000313" key="2">
    <source>
        <dbReference type="EMBL" id="MEC5384160.1"/>
    </source>
</evidence>
<dbReference type="Pfam" id="PF00583">
    <property type="entry name" value="Acetyltransf_1"/>
    <property type="match status" value="1"/>
</dbReference>
<dbReference type="CDD" id="cd04301">
    <property type="entry name" value="NAT_SF"/>
    <property type="match status" value="1"/>
</dbReference>
<dbReference type="Gene3D" id="3.40.630.30">
    <property type="match status" value="1"/>
</dbReference>
<dbReference type="PANTHER" id="PTHR43072">
    <property type="entry name" value="N-ACETYLTRANSFERASE"/>
    <property type="match status" value="1"/>
</dbReference>